<evidence type="ECO:0000256" key="11">
    <source>
        <dbReference type="PIRNR" id="PIRNR000168"/>
    </source>
</evidence>
<evidence type="ECO:0000256" key="3">
    <source>
        <dbReference type="ARBA" id="ARBA00004846"/>
    </source>
</evidence>
<dbReference type="Proteomes" id="UP000695022">
    <property type="component" value="Unplaced"/>
</dbReference>
<keyword evidence="5 11" id="KW-0285">Flavoprotein</keyword>
<evidence type="ECO:0000313" key="15">
    <source>
        <dbReference type="Proteomes" id="UP000695022"/>
    </source>
</evidence>
<evidence type="ECO:0000256" key="1">
    <source>
        <dbReference type="ARBA" id="ARBA00001974"/>
    </source>
</evidence>
<dbReference type="PIRSF" id="PIRSF000168">
    <property type="entry name" value="Acyl-CoA_oxidase"/>
    <property type="match status" value="1"/>
</dbReference>
<organism evidence="15 16">
    <name type="scientific">Priapulus caudatus</name>
    <name type="common">Priapulid worm</name>
    <dbReference type="NCBI Taxonomy" id="37621"/>
    <lineage>
        <taxon>Eukaryota</taxon>
        <taxon>Metazoa</taxon>
        <taxon>Ecdysozoa</taxon>
        <taxon>Scalidophora</taxon>
        <taxon>Priapulida</taxon>
        <taxon>Priapulimorpha</taxon>
        <taxon>Priapulimorphida</taxon>
        <taxon>Priapulidae</taxon>
        <taxon>Priapulus</taxon>
    </lineage>
</organism>
<feature type="domain" description="Acyl-coenzyme A oxidase N-terminal" evidence="13">
    <location>
        <begin position="19"/>
        <end position="134"/>
    </location>
</feature>
<dbReference type="InterPro" id="IPR046373">
    <property type="entry name" value="Acyl-CoA_Oxase/DH_mid-dom_sf"/>
</dbReference>
<dbReference type="InterPro" id="IPR036250">
    <property type="entry name" value="AcylCo_DH-like_C"/>
</dbReference>
<keyword evidence="8" id="KW-0560">Oxidoreductase</keyword>
<evidence type="ECO:0000313" key="16">
    <source>
        <dbReference type="RefSeq" id="XP_014666561.1"/>
    </source>
</evidence>
<keyword evidence="9" id="KW-0443">Lipid metabolism</keyword>
<keyword evidence="15" id="KW-1185">Reference proteome</keyword>
<keyword evidence="6 11" id="KW-0274">FAD</keyword>
<evidence type="ECO:0000256" key="10">
    <source>
        <dbReference type="ARBA" id="ARBA00023140"/>
    </source>
</evidence>
<evidence type="ECO:0000259" key="14">
    <source>
        <dbReference type="Pfam" id="PF22924"/>
    </source>
</evidence>
<dbReference type="InterPro" id="IPR037069">
    <property type="entry name" value="AcylCoA_DH/ox_N_sf"/>
</dbReference>
<dbReference type="SUPFAM" id="SSF56645">
    <property type="entry name" value="Acyl-CoA dehydrogenase NM domain-like"/>
    <property type="match status" value="1"/>
</dbReference>
<dbReference type="InterPro" id="IPR055060">
    <property type="entry name" value="ACOX_C_alpha1"/>
</dbReference>
<dbReference type="RefSeq" id="XP_014666561.1">
    <property type="nucleotide sequence ID" value="XM_014811075.1"/>
</dbReference>
<feature type="domain" description="Acyl-CoA oxidase C-terminal" evidence="12">
    <location>
        <begin position="430"/>
        <end position="611"/>
    </location>
</feature>
<dbReference type="Gene3D" id="1.20.140.10">
    <property type="entry name" value="Butyryl-CoA Dehydrogenase, subunit A, domain 3"/>
    <property type="match status" value="2"/>
</dbReference>
<gene>
    <name evidence="16" type="primary">LOC106808375</name>
</gene>
<evidence type="ECO:0000256" key="2">
    <source>
        <dbReference type="ARBA" id="ARBA00004275"/>
    </source>
</evidence>
<feature type="domain" description="Acyl-CoA oxidase C-alpha1" evidence="14">
    <location>
        <begin position="268"/>
        <end position="394"/>
    </location>
</feature>
<comment type="pathway">
    <text evidence="3">Lipid metabolism; peroxisomal fatty acid beta-oxidation.</text>
</comment>
<keyword evidence="10" id="KW-0576">Peroxisome</keyword>
<evidence type="ECO:0000256" key="9">
    <source>
        <dbReference type="ARBA" id="ARBA00023098"/>
    </source>
</evidence>
<dbReference type="PANTHER" id="PTHR10909">
    <property type="entry name" value="ELECTRON TRANSPORT OXIDOREDUCTASE"/>
    <property type="match status" value="1"/>
</dbReference>
<evidence type="ECO:0000256" key="7">
    <source>
        <dbReference type="ARBA" id="ARBA00022832"/>
    </source>
</evidence>
<dbReference type="GeneID" id="106808375"/>
<dbReference type="PANTHER" id="PTHR10909:SF250">
    <property type="entry name" value="PEROXISOMAL ACYL-COENZYME A OXIDASE 1"/>
    <property type="match status" value="1"/>
</dbReference>
<dbReference type="Pfam" id="PF01756">
    <property type="entry name" value="ACOX"/>
    <property type="match status" value="1"/>
</dbReference>
<dbReference type="Pfam" id="PF22924">
    <property type="entry name" value="ACOX_C_alpha1"/>
    <property type="match status" value="1"/>
</dbReference>
<evidence type="ECO:0000256" key="5">
    <source>
        <dbReference type="ARBA" id="ARBA00022630"/>
    </source>
</evidence>
<comment type="cofactor">
    <cofactor evidence="1">
        <name>FAD</name>
        <dbReference type="ChEBI" id="CHEBI:57692"/>
    </cofactor>
</comment>
<evidence type="ECO:0000256" key="8">
    <source>
        <dbReference type="ARBA" id="ARBA00023002"/>
    </source>
</evidence>
<comment type="similarity">
    <text evidence="4 11">Belongs to the acyl-CoA oxidase family.</text>
</comment>
<evidence type="ECO:0000259" key="12">
    <source>
        <dbReference type="Pfam" id="PF01756"/>
    </source>
</evidence>
<dbReference type="InterPro" id="IPR029320">
    <property type="entry name" value="Acyl-CoA_ox_N"/>
</dbReference>
<name>A0ABM1E2Z0_PRICU</name>
<dbReference type="SUPFAM" id="SSF47203">
    <property type="entry name" value="Acyl-CoA dehydrogenase C-terminal domain-like"/>
    <property type="match status" value="2"/>
</dbReference>
<comment type="subcellular location">
    <subcellularLocation>
        <location evidence="2">Peroxisome</location>
    </subcellularLocation>
</comment>
<evidence type="ECO:0000256" key="6">
    <source>
        <dbReference type="ARBA" id="ARBA00022827"/>
    </source>
</evidence>
<dbReference type="Gene3D" id="1.10.540.10">
    <property type="entry name" value="Acyl-CoA dehydrogenase/oxidase, N-terminal domain"/>
    <property type="match status" value="1"/>
</dbReference>
<protein>
    <recommendedName>
        <fullName evidence="11">Acyl-coenzyme A oxidase</fullName>
    </recommendedName>
</protein>
<keyword evidence="7" id="KW-0276">Fatty acid metabolism</keyword>
<proteinExistence type="inferred from homology"/>
<accession>A0ABM1E2Z0</accession>
<sequence length="618" mass="68571">MDMKVNPDLQKERDSRTFDVDELSNVIYENGERRNRRKEIAKYVENTPVLHRDCVPFQTRSEQYEAALRRGLKVFEFADECSWCKDDIVALLQMISSDCCFVLHLGLVIPAFDKLASDEQTAKWLPLCMQLQVIAAYAQTELGHGTYLPKLETTATYDTSTEEFILNSPTLTSMKFWPGGLGHSSTHAIVMAQLWVNGKCHGPHPFFVQLRSLQDHRPLPVVKLGQLSADGVYTRRGSEKSGMRRWSNLVQGAAQIARATAVCAGSARRGGPGEQESQVIDYQTQQMKLFPWIAMTFSFLFLRKHVEEVYNARTEEMNEGNYSNLAELHSVSAGLKALCSEQAWQGCDAVRMACGGHGALTASELPGIADYAKALCTAEGENTVMYLEAGRHLLKQLAAVRAGRRVADSIQYLGQPAYTSDIRASAEFANPAKVLKAFEGRAAAMIRHVALRMERCAAAGARDAMEAYDLSSVLLVDAAKAHSELYLLRAFAAGVATLTVSPHLARIFTALLTLQATYAITRSSGQFLQAGVLTAEQTQWAAEEMLQTFTVIRPNAVALMDAYEHPDVMLNSVLGCYDGNVYTRIFESVQKEPMNKSEVHPAYYKVLQQKLKNTKARL</sequence>
<dbReference type="InterPro" id="IPR012258">
    <property type="entry name" value="Acyl-CoA_oxidase"/>
</dbReference>
<dbReference type="InterPro" id="IPR009100">
    <property type="entry name" value="AcylCoA_DH/oxidase_NM_dom_sf"/>
</dbReference>
<dbReference type="Gene3D" id="2.40.110.10">
    <property type="entry name" value="Butyryl-CoA Dehydrogenase, subunit A, domain 2"/>
    <property type="match status" value="1"/>
</dbReference>
<evidence type="ECO:0000256" key="4">
    <source>
        <dbReference type="ARBA" id="ARBA00006288"/>
    </source>
</evidence>
<reference evidence="16" key="1">
    <citation type="submission" date="2025-08" db="UniProtKB">
        <authorList>
            <consortium name="RefSeq"/>
        </authorList>
    </citation>
    <scope>IDENTIFICATION</scope>
</reference>
<dbReference type="InterPro" id="IPR002655">
    <property type="entry name" value="Acyl-CoA_oxidase_C"/>
</dbReference>
<dbReference type="Pfam" id="PF14749">
    <property type="entry name" value="Acyl-CoA_ox_N"/>
    <property type="match status" value="1"/>
</dbReference>
<evidence type="ECO:0000259" key="13">
    <source>
        <dbReference type="Pfam" id="PF14749"/>
    </source>
</evidence>